<dbReference type="AlphaFoldDB" id="G4D448"/>
<dbReference type="SUPFAM" id="SSF102114">
    <property type="entry name" value="Radical SAM enzymes"/>
    <property type="match status" value="1"/>
</dbReference>
<dbReference type="InterPro" id="IPR058240">
    <property type="entry name" value="rSAM_sf"/>
</dbReference>
<evidence type="ECO:0000313" key="1">
    <source>
        <dbReference type="EMBL" id="EGY79700.1"/>
    </source>
</evidence>
<reference evidence="1 2" key="1">
    <citation type="submission" date="2011-06" db="EMBL/GenBank/DDBJ databases">
        <authorList>
            <person name="Muzny D."/>
            <person name="Qin X."/>
            <person name="Deng J."/>
            <person name="Jiang H."/>
            <person name="Liu Y."/>
            <person name="Qu J."/>
            <person name="Song X.-Z."/>
            <person name="Zhang L."/>
            <person name="Thornton R."/>
            <person name="Coyle M."/>
            <person name="Francisco L."/>
            <person name="Jackson L."/>
            <person name="Javaid M."/>
            <person name="Korchina V."/>
            <person name="Kovar C."/>
            <person name="Mata R."/>
            <person name="Mathew T."/>
            <person name="Ngo R."/>
            <person name="Nguyen L."/>
            <person name="Nguyen N."/>
            <person name="Okwuonu G."/>
            <person name="Ongeri F."/>
            <person name="Pham C."/>
            <person name="Simmons D."/>
            <person name="Wilczek-Boney K."/>
            <person name="Hale W."/>
            <person name="Jakkamsetti A."/>
            <person name="Pham P."/>
            <person name="Ruth R."/>
            <person name="San Lucas F."/>
            <person name="Warren J."/>
            <person name="Zhang J."/>
            <person name="Zhao Z."/>
            <person name="Zhou C."/>
            <person name="Zhu D."/>
            <person name="Lee S."/>
            <person name="Bess C."/>
            <person name="Blankenburg K."/>
            <person name="Forbes L."/>
            <person name="Fu Q."/>
            <person name="Gubbala S."/>
            <person name="Hirani K."/>
            <person name="Jayaseelan J.C."/>
            <person name="Lara F."/>
            <person name="Munidasa M."/>
            <person name="Palculict T."/>
            <person name="Patil S."/>
            <person name="Pu L.-L."/>
            <person name="Saada N."/>
            <person name="Tang L."/>
            <person name="Weissenberger G."/>
            <person name="Zhu Y."/>
            <person name="Hemphill L."/>
            <person name="Shang Y."/>
            <person name="Youmans B."/>
            <person name="Ayvaz T."/>
            <person name="Ross M."/>
            <person name="Santibanez J."/>
            <person name="Aqrawi P."/>
            <person name="Gross S."/>
            <person name="Joshi V."/>
            <person name="Fowler G."/>
            <person name="Nazareth L."/>
            <person name="Reid J."/>
            <person name="Worley K."/>
            <person name="Petrosino J."/>
            <person name="Highlander S."/>
            <person name="Gibbs R."/>
        </authorList>
    </citation>
    <scope>NUCLEOTIDE SEQUENCE [LARGE SCALE GENOMIC DNA]</scope>
    <source>
        <strain evidence="1 2">ATCC 29427</strain>
    </source>
</reference>
<dbReference type="PATRIC" id="fig|997350.3.peg.1131"/>
<organism evidence="1 2">
    <name type="scientific">Peptoniphilus indolicus ATCC 29427</name>
    <dbReference type="NCBI Taxonomy" id="997350"/>
    <lineage>
        <taxon>Bacteria</taxon>
        <taxon>Bacillati</taxon>
        <taxon>Bacillota</taxon>
        <taxon>Tissierellia</taxon>
        <taxon>Tissierellales</taxon>
        <taxon>Peptoniphilaceae</taxon>
        <taxon>Peptoniphilus</taxon>
    </lineage>
</organism>
<dbReference type="Proteomes" id="UP000003422">
    <property type="component" value="Unassembled WGS sequence"/>
</dbReference>
<accession>G4D448</accession>
<name>G4D448_9FIRM</name>
<evidence type="ECO:0008006" key="3">
    <source>
        <dbReference type="Google" id="ProtNLM"/>
    </source>
</evidence>
<dbReference type="EMBL" id="AGBB01000117">
    <property type="protein sequence ID" value="EGY79700.1"/>
    <property type="molecule type" value="Genomic_DNA"/>
</dbReference>
<dbReference type="eggNOG" id="COG0635">
    <property type="taxonomic scope" value="Bacteria"/>
</dbReference>
<protein>
    <recommendedName>
        <fullName evidence="3">Coproporphyrinogen III oxidase</fullName>
    </recommendedName>
</protein>
<gene>
    <name evidence="1" type="ORF">HMPREF9129_1178</name>
</gene>
<evidence type="ECO:0000313" key="2">
    <source>
        <dbReference type="Proteomes" id="UP000003422"/>
    </source>
</evidence>
<dbReference type="HOGENOM" id="CLU_1309172_0_0_9"/>
<proteinExistence type="predicted"/>
<sequence length="210" mass="24939">MAFDIGANHIALYPFINFKFTKSPISALNTKEKRNLYYSIIKHCTDKGYSQNSIWTFSKNNSIYSSMTRENYLGFGCSATTLLKDQFKINTFSIDDYIARIENKVLPTSLTTRFTKRQRMLYYLFWTAYSTKVSEKDFEKFFNCSLKKYFGLEIKIAKLLKFIEEKDGVYTLTPKGSFYFHYYENFYTLSYIDKMWGIMKENPFPQKIEL</sequence>
<keyword evidence="2" id="KW-1185">Reference proteome</keyword>
<dbReference type="RefSeq" id="WP_004821258.1">
    <property type="nucleotide sequence ID" value="NZ_JH165061.1"/>
</dbReference>
<dbReference type="STRING" id="997350.HMPREF9129_1178"/>
<comment type="caution">
    <text evidence="1">The sequence shown here is derived from an EMBL/GenBank/DDBJ whole genome shotgun (WGS) entry which is preliminary data.</text>
</comment>